<proteinExistence type="predicted"/>
<evidence type="ECO:0000313" key="3">
    <source>
        <dbReference type="Proteomes" id="UP000837857"/>
    </source>
</evidence>
<feature type="non-terminal residue" evidence="2">
    <location>
        <position position="146"/>
    </location>
</feature>
<organism evidence="2 3">
    <name type="scientific">Iphiclides podalirius</name>
    <name type="common">scarce swallowtail</name>
    <dbReference type="NCBI Taxonomy" id="110791"/>
    <lineage>
        <taxon>Eukaryota</taxon>
        <taxon>Metazoa</taxon>
        <taxon>Ecdysozoa</taxon>
        <taxon>Arthropoda</taxon>
        <taxon>Hexapoda</taxon>
        <taxon>Insecta</taxon>
        <taxon>Pterygota</taxon>
        <taxon>Neoptera</taxon>
        <taxon>Endopterygota</taxon>
        <taxon>Lepidoptera</taxon>
        <taxon>Glossata</taxon>
        <taxon>Ditrysia</taxon>
        <taxon>Papilionoidea</taxon>
        <taxon>Papilionidae</taxon>
        <taxon>Papilioninae</taxon>
        <taxon>Iphiclides</taxon>
    </lineage>
</organism>
<protein>
    <recommendedName>
        <fullName evidence="4">Secreted protein</fullName>
    </recommendedName>
</protein>
<name>A0ABN8HZ36_9NEOP</name>
<sequence>MQANIIPFLLYALHLRPTRARTPTHGTYDIRASLSRGRRARLWEYNVVSIAVPRRRRPRVTPGHFVWTRTRRVGRRSETARVVDTRPLSPRAKGHRTDALGHRARAGGRPRTCFAPLRTRYVLAYVIPKRRSAKFVNRTLYVTVFI</sequence>
<reference evidence="2" key="1">
    <citation type="submission" date="2022-03" db="EMBL/GenBank/DDBJ databases">
        <authorList>
            <person name="Martin H S."/>
        </authorList>
    </citation>
    <scope>NUCLEOTIDE SEQUENCE</scope>
</reference>
<evidence type="ECO:0008006" key="4">
    <source>
        <dbReference type="Google" id="ProtNLM"/>
    </source>
</evidence>
<feature type="region of interest" description="Disordered" evidence="1">
    <location>
        <begin position="88"/>
        <end position="107"/>
    </location>
</feature>
<keyword evidence="3" id="KW-1185">Reference proteome</keyword>
<evidence type="ECO:0000313" key="2">
    <source>
        <dbReference type="EMBL" id="CAH2041567.1"/>
    </source>
</evidence>
<dbReference type="EMBL" id="OW152825">
    <property type="protein sequence ID" value="CAH2041567.1"/>
    <property type="molecule type" value="Genomic_DNA"/>
</dbReference>
<dbReference type="Proteomes" id="UP000837857">
    <property type="component" value="Chromosome 13"/>
</dbReference>
<accession>A0ABN8HZ36</accession>
<gene>
    <name evidence="2" type="ORF">IPOD504_LOCUS3251</name>
</gene>
<evidence type="ECO:0000256" key="1">
    <source>
        <dbReference type="SAM" id="MobiDB-lite"/>
    </source>
</evidence>